<keyword evidence="6" id="KW-0949">S-adenosyl-L-methionine</keyword>
<dbReference type="AlphaFoldDB" id="A0A0H3ZU41"/>
<dbReference type="InterPro" id="IPR051537">
    <property type="entry name" value="DNA_Adenine_Mtase"/>
</dbReference>
<dbReference type="InterPro" id="IPR000055">
    <property type="entry name" value="Restrct_endonuc_typeI_TRD"/>
</dbReference>
<dbReference type="GO" id="GO:0032259">
    <property type="term" value="P:methylation"/>
    <property type="evidence" value="ECO:0007669"/>
    <property type="project" value="UniProtKB-KW"/>
</dbReference>
<evidence type="ECO:0000259" key="12">
    <source>
        <dbReference type="Pfam" id="PF12161"/>
    </source>
</evidence>
<dbReference type="InterPro" id="IPR022749">
    <property type="entry name" value="D12N6_MeTrfase_N"/>
</dbReference>
<evidence type="ECO:0000313" key="13">
    <source>
        <dbReference type="EMBL" id="AKN39903.1"/>
    </source>
</evidence>
<keyword evidence="4 13" id="KW-0489">Methyltransferase</keyword>
<keyword evidence="5 13" id="KW-0808">Transferase</keyword>
<keyword evidence="8" id="KW-0238">DNA-binding</keyword>
<reference evidence="13" key="1">
    <citation type="journal article" date="2015" name="MBio">
        <title>Eco-Evolutionary Dynamics of Episomes among Ecologically Cohesive Bacterial Populations.</title>
        <authorList>
            <person name="Xue H."/>
            <person name="Cordero O.X."/>
            <person name="Camas F.M."/>
            <person name="Trimble W."/>
            <person name="Meyer F."/>
            <person name="Guglielmini J."/>
            <person name="Rocha E.P."/>
            <person name="Polz M.F."/>
        </authorList>
    </citation>
    <scope>NUCLEOTIDE SEQUENCE</scope>
    <source>
        <strain evidence="13">FF_59</strain>
    </source>
</reference>
<comment type="similarity">
    <text evidence="2">Belongs to the type-I restriction system S methylase family.</text>
</comment>
<evidence type="ECO:0000256" key="5">
    <source>
        <dbReference type="ARBA" id="ARBA00022679"/>
    </source>
</evidence>
<dbReference type="Pfam" id="PF02384">
    <property type="entry name" value="N6_Mtase"/>
    <property type="match status" value="1"/>
</dbReference>
<dbReference type="SUPFAM" id="SSF53335">
    <property type="entry name" value="S-adenosyl-L-methionine-dependent methyltransferases"/>
    <property type="match status" value="1"/>
</dbReference>
<accession>A0A0H3ZU41</accession>
<protein>
    <recommendedName>
        <fullName evidence="3">site-specific DNA-methyltransferase (adenine-specific)</fullName>
        <ecNumber evidence="3">2.1.1.72</ecNumber>
    </recommendedName>
</protein>
<dbReference type="Pfam" id="PF01420">
    <property type="entry name" value="Methylase_S"/>
    <property type="match status" value="2"/>
</dbReference>
<evidence type="ECO:0000256" key="1">
    <source>
        <dbReference type="ARBA" id="ARBA00006594"/>
    </source>
</evidence>
<feature type="domain" description="Type I restriction modification DNA specificity" evidence="10">
    <location>
        <begin position="508"/>
        <end position="675"/>
    </location>
</feature>
<proteinExistence type="inferred from homology"/>
<dbReference type="InterPro" id="IPR002052">
    <property type="entry name" value="DNA_methylase_N6_adenine_CS"/>
</dbReference>
<dbReference type="PANTHER" id="PTHR42933">
    <property type="entry name" value="SLR6095 PROTEIN"/>
    <property type="match status" value="1"/>
</dbReference>
<dbReference type="GO" id="GO:0003677">
    <property type="term" value="F:DNA binding"/>
    <property type="evidence" value="ECO:0007669"/>
    <property type="project" value="UniProtKB-KW"/>
</dbReference>
<dbReference type="PANTHER" id="PTHR42933:SF4">
    <property type="entry name" value="TYPE I RESTRICTION ENZYME ECOKI METHYLASE SUBUNIT"/>
    <property type="match status" value="1"/>
</dbReference>
<dbReference type="PRINTS" id="PR00507">
    <property type="entry name" value="N12N6MTFRASE"/>
</dbReference>
<dbReference type="InterPro" id="IPR044946">
    <property type="entry name" value="Restrct_endonuc_typeI_TRD_sf"/>
</dbReference>
<dbReference type="GO" id="GO:0009307">
    <property type="term" value="P:DNA restriction-modification system"/>
    <property type="evidence" value="ECO:0007669"/>
    <property type="project" value="UniProtKB-KW"/>
</dbReference>
<dbReference type="CDD" id="cd17263">
    <property type="entry name" value="RMtype1_S_AbaB8300I-TRD1-CR1_like"/>
    <property type="match status" value="1"/>
</dbReference>
<dbReference type="InterPro" id="IPR029063">
    <property type="entry name" value="SAM-dependent_MTases_sf"/>
</dbReference>
<comment type="similarity">
    <text evidence="1">Belongs to the N(4)/N(6)-methyltransferase family.</text>
</comment>
<feature type="domain" description="Type I restriction modification DNA specificity" evidence="10">
    <location>
        <begin position="704"/>
        <end position="876"/>
    </location>
</feature>
<sequence length="894" mass="101313">MSLQQKIDRITDILRRDDGISGAMHYTEQTSWVLFLKFLDDYESEKEDEAVLSGKYYQPVLDEEHRWSNWACPKNAEGKLDINKVRTGDDLTKYVKDELFPYLKGEEFTGVNVDRKSFKYKLGAIFQYLDNKVASGHTLREVLDIIDTLNFQSSDEMFELSLVYEGMLQNMGDAGGYAGEFYTPRPVVRTMVKVLDPQPLDKVYDAAAGSCGFLVDAFEYNLPNNRKKRGVRELTSEEYDFQRFDAYWGFEKTSLAYVMGMMNMILHGIESPNLFRGNTLTQNIRDIQEQDRYDIILANPPFGGKEKDQIQQNFPIKANATELLFLQHFMKTLKSGGKAAVVVPEGVLFQTNSAFKQVKQELLENFNLHTILSLPAGVFLPYSGVKTNVLFFERSGGTSDVWYYECEPEKKLTKNKPITDNHLKEFVNLYNSRETTDRSWTVPASKLAEDYDLSAKNPAKQKDAEHLAPNDILKQIRTKEKLVSGLLDEIEDLFGGEISMEQVLYLLPDGWEWQELADVVVKTENLNPLKHADQLWTYIDISSVDRDRFAVTDPKEILGKDAPSRAKKHVQLNDVIFATTRPNLKNIALVRDEYSSLVASTGFCVLRANKKVLPAYLFYFVTTDFVQTQIEPYVGGASYPAITDGNLKKAPIPIPSIEEQKRIVEKLDALLTRIDTAIEHLQSKLDLSKQLFDSVLDEFFKLSDCDSVPLTEVVDFIGGSQPPKSQFSDVQKEGYIRLIQIRDYKTGNHIVYVDSASTKKFCTKDDVMIGRYGPPVFQILRGLDGAYNVALMKAVPNEDVLTKDYLFWFLQSPSIQNYVIGISQRAAGQSGVNKKALEKYLIPVPSKAIQNDIVEKVGQLVNKSRNLEAKVSAEITSLNQLKASILDSAFKGEL</sequence>
<dbReference type="InterPro" id="IPR038333">
    <property type="entry name" value="T1MK-like_N_sf"/>
</dbReference>
<organism evidence="13">
    <name type="scientific">Vibrio tasmaniensis</name>
    <dbReference type="NCBI Taxonomy" id="212663"/>
    <lineage>
        <taxon>Bacteria</taxon>
        <taxon>Pseudomonadati</taxon>
        <taxon>Pseudomonadota</taxon>
        <taxon>Gammaproteobacteria</taxon>
        <taxon>Vibrionales</taxon>
        <taxon>Vibrionaceae</taxon>
        <taxon>Vibrio</taxon>
    </lineage>
</organism>
<dbReference type="EC" id="2.1.1.72" evidence="3"/>
<evidence type="ECO:0000256" key="8">
    <source>
        <dbReference type="ARBA" id="ARBA00023125"/>
    </source>
</evidence>
<dbReference type="GO" id="GO:0009007">
    <property type="term" value="F:site-specific DNA-methyltransferase (adenine-specific) activity"/>
    <property type="evidence" value="ECO:0007669"/>
    <property type="project" value="UniProtKB-EC"/>
</dbReference>
<dbReference type="InterPro" id="IPR003356">
    <property type="entry name" value="DNA_methylase_A-5"/>
</dbReference>
<evidence type="ECO:0000256" key="3">
    <source>
        <dbReference type="ARBA" id="ARBA00011900"/>
    </source>
</evidence>
<evidence type="ECO:0000259" key="11">
    <source>
        <dbReference type="Pfam" id="PF02384"/>
    </source>
</evidence>
<feature type="domain" description="N6 adenine-specific DNA methyltransferase N-terminal" evidence="12">
    <location>
        <begin position="3"/>
        <end position="110"/>
    </location>
</feature>
<evidence type="ECO:0000256" key="6">
    <source>
        <dbReference type="ARBA" id="ARBA00022691"/>
    </source>
</evidence>
<dbReference type="PROSITE" id="PS00092">
    <property type="entry name" value="N6_MTASE"/>
    <property type="match status" value="1"/>
</dbReference>
<comment type="catalytic activity">
    <reaction evidence="9">
        <text>a 2'-deoxyadenosine in DNA + S-adenosyl-L-methionine = an N(6)-methyl-2'-deoxyadenosine in DNA + S-adenosyl-L-homocysteine + H(+)</text>
        <dbReference type="Rhea" id="RHEA:15197"/>
        <dbReference type="Rhea" id="RHEA-COMP:12418"/>
        <dbReference type="Rhea" id="RHEA-COMP:12419"/>
        <dbReference type="ChEBI" id="CHEBI:15378"/>
        <dbReference type="ChEBI" id="CHEBI:57856"/>
        <dbReference type="ChEBI" id="CHEBI:59789"/>
        <dbReference type="ChEBI" id="CHEBI:90615"/>
        <dbReference type="ChEBI" id="CHEBI:90616"/>
        <dbReference type="EC" id="2.1.1.72"/>
    </reaction>
</comment>
<evidence type="ECO:0000256" key="7">
    <source>
        <dbReference type="ARBA" id="ARBA00022747"/>
    </source>
</evidence>
<keyword evidence="7" id="KW-0680">Restriction system</keyword>
<name>A0A0H3ZU41_9VIBR</name>
<dbReference type="Gene3D" id="3.40.50.150">
    <property type="entry name" value="Vaccinia Virus protein VP39"/>
    <property type="match status" value="1"/>
</dbReference>
<dbReference type="Pfam" id="PF12161">
    <property type="entry name" value="HsdM_N"/>
    <property type="match status" value="1"/>
</dbReference>
<dbReference type="GO" id="GO:0008170">
    <property type="term" value="F:N-methyltransferase activity"/>
    <property type="evidence" value="ECO:0007669"/>
    <property type="project" value="InterPro"/>
</dbReference>
<evidence type="ECO:0000256" key="9">
    <source>
        <dbReference type="ARBA" id="ARBA00047942"/>
    </source>
</evidence>
<evidence type="ECO:0000256" key="2">
    <source>
        <dbReference type="ARBA" id="ARBA00010923"/>
    </source>
</evidence>
<dbReference type="SUPFAM" id="SSF116734">
    <property type="entry name" value="DNA methylase specificity domain"/>
    <property type="match status" value="2"/>
</dbReference>
<feature type="domain" description="DNA methylase adenine-specific" evidence="11">
    <location>
        <begin position="160"/>
        <end position="465"/>
    </location>
</feature>
<dbReference type="EMBL" id="KP795670">
    <property type="protein sequence ID" value="AKN39903.1"/>
    <property type="molecule type" value="Genomic_DNA"/>
</dbReference>
<dbReference type="Gene3D" id="1.20.1260.30">
    <property type="match status" value="1"/>
</dbReference>
<dbReference type="Gene3D" id="3.90.220.20">
    <property type="entry name" value="DNA methylase specificity domains"/>
    <property type="match status" value="2"/>
</dbReference>
<evidence type="ECO:0000259" key="10">
    <source>
        <dbReference type="Pfam" id="PF01420"/>
    </source>
</evidence>
<evidence type="ECO:0000256" key="4">
    <source>
        <dbReference type="ARBA" id="ARBA00022603"/>
    </source>
</evidence>